<protein>
    <submittedName>
        <fullName evidence="8">Unannotated protein</fullName>
    </submittedName>
</protein>
<dbReference type="PANTHER" id="PTHR42994:SF2">
    <property type="entry name" value="PEPTIDASE"/>
    <property type="match status" value="1"/>
</dbReference>
<dbReference type="Pfam" id="PF01546">
    <property type="entry name" value="Peptidase_M20"/>
    <property type="match status" value="1"/>
</dbReference>
<dbReference type="InterPro" id="IPR001261">
    <property type="entry name" value="ArgE/DapE_CS"/>
</dbReference>
<comment type="cofactor">
    <cofactor evidence="1">
        <name>Zn(2+)</name>
        <dbReference type="ChEBI" id="CHEBI:29105"/>
    </cofactor>
</comment>
<keyword evidence="2" id="KW-0645">Protease</keyword>
<dbReference type="GO" id="GO:0006508">
    <property type="term" value="P:proteolysis"/>
    <property type="evidence" value="ECO:0007669"/>
    <property type="project" value="UniProtKB-KW"/>
</dbReference>
<name>A0A6J7HPD2_9ZZZZ</name>
<accession>A0A6J7HPD2</accession>
<evidence type="ECO:0000256" key="4">
    <source>
        <dbReference type="ARBA" id="ARBA00022801"/>
    </source>
</evidence>
<dbReference type="InterPro" id="IPR011650">
    <property type="entry name" value="Peptidase_M20_dimer"/>
</dbReference>
<proteinExistence type="predicted"/>
<evidence type="ECO:0000259" key="7">
    <source>
        <dbReference type="Pfam" id="PF07687"/>
    </source>
</evidence>
<evidence type="ECO:0000256" key="2">
    <source>
        <dbReference type="ARBA" id="ARBA00022670"/>
    </source>
</evidence>
<dbReference type="GO" id="GO:0008237">
    <property type="term" value="F:metallopeptidase activity"/>
    <property type="evidence" value="ECO:0007669"/>
    <property type="project" value="UniProtKB-KW"/>
</dbReference>
<dbReference type="InterPro" id="IPR001160">
    <property type="entry name" value="Peptidase_M20C"/>
</dbReference>
<keyword evidence="4" id="KW-0378">Hydrolase</keyword>
<dbReference type="GO" id="GO:0046872">
    <property type="term" value="F:metal ion binding"/>
    <property type="evidence" value="ECO:0007669"/>
    <property type="project" value="UniProtKB-KW"/>
</dbReference>
<evidence type="ECO:0000256" key="1">
    <source>
        <dbReference type="ARBA" id="ARBA00001947"/>
    </source>
</evidence>
<dbReference type="SUPFAM" id="SSF55031">
    <property type="entry name" value="Bacterial exopeptidase dimerisation domain"/>
    <property type="match status" value="1"/>
</dbReference>
<dbReference type="Pfam" id="PF07687">
    <property type="entry name" value="M20_dimer"/>
    <property type="match status" value="1"/>
</dbReference>
<keyword evidence="5" id="KW-0862">Zinc</keyword>
<evidence type="ECO:0000256" key="3">
    <source>
        <dbReference type="ARBA" id="ARBA00022723"/>
    </source>
</evidence>
<reference evidence="8" key="1">
    <citation type="submission" date="2020-05" db="EMBL/GenBank/DDBJ databases">
        <authorList>
            <person name="Chiriac C."/>
            <person name="Salcher M."/>
            <person name="Ghai R."/>
            <person name="Kavagutti S V."/>
        </authorList>
    </citation>
    <scope>NUCLEOTIDE SEQUENCE</scope>
</reference>
<dbReference type="SUPFAM" id="SSF53187">
    <property type="entry name" value="Zn-dependent exopeptidases"/>
    <property type="match status" value="1"/>
</dbReference>
<dbReference type="InterPro" id="IPR036264">
    <property type="entry name" value="Bact_exopeptidase_dim_dom"/>
</dbReference>
<keyword evidence="3" id="KW-0479">Metal-binding</keyword>
<dbReference type="PANTHER" id="PTHR42994">
    <property type="entry name" value="PEPTIDASE T"/>
    <property type="match status" value="1"/>
</dbReference>
<dbReference type="InterPro" id="IPR002933">
    <property type="entry name" value="Peptidase_M20"/>
</dbReference>
<organism evidence="8">
    <name type="scientific">freshwater metagenome</name>
    <dbReference type="NCBI Taxonomy" id="449393"/>
    <lineage>
        <taxon>unclassified sequences</taxon>
        <taxon>metagenomes</taxon>
        <taxon>ecological metagenomes</taxon>
    </lineage>
</organism>
<dbReference type="EMBL" id="CAFBMX010000003">
    <property type="protein sequence ID" value="CAB4923047.1"/>
    <property type="molecule type" value="Genomic_DNA"/>
</dbReference>
<evidence type="ECO:0000256" key="5">
    <source>
        <dbReference type="ARBA" id="ARBA00022833"/>
    </source>
</evidence>
<feature type="domain" description="Peptidase M20 dimerisation" evidence="7">
    <location>
        <begin position="150"/>
        <end position="243"/>
    </location>
</feature>
<evidence type="ECO:0000313" key="8">
    <source>
        <dbReference type="EMBL" id="CAB4923047.1"/>
    </source>
</evidence>
<gene>
    <name evidence="8" type="ORF">UFOPK3674_00660</name>
</gene>
<dbReference type="Gene3D" id="3.30.70.360">
    <property type="match status" value="1"/>
</dbReference>
<dbReference type="PRINTS" id="PR00934">
    <property type="entry name" value="XHISDIPTASE"/>
</dbReference>
<dbReference type="PROSITE" id="PS00758">
    <property type="entry name" value="ARGE_DAPE_CPG2_1"/>
    <property type="match status" value="1"/>
</dbReference>
<dbReference type="AlphaFoldDB" id="A0A6J7HPD2"/>
<sequence>MADAVTRELAALGLEVTEDAAGSVVGSDAGNLLVRIPGRGEASVLLCAHLDTVPHRAPIEPIVVDGGWESAGDTILGADNKAAVAVLIEVARRTAIEGAPVGIELLFTVAEERALAGAKAFDVGQLQSGFGYVFDHATPIGDVIVGSPTYVRWEAELHGSAAHAGIRPEDGRSAVLAAARAIGQMPLGRLDEQTTANVASIHGGVDGTNVVPAHCRLVGEVRSLAQDGVDPVLDSIVESLHDAAADPQCECDVDVTLERLFTGYAQDTGAAPVVAAAAALRACGYDPRYVVSGGGSDANAFIAAGFPCVNLANGTERNHEPHERVSHAALDGMLDVTFALLAEVAA</sequence>
<dbReference type="Gene3D" id="3.40.630.10">
    <property type="entry name" value="Zn peptidases"/>
    <property type="match status" value="1"/>
</dbReference>
<evidence type="ECO:0000256" key="6">
    <source>
        <dbReference type="ARBA" id="ARBA00023049"/>
    </source>
</evidence>
<keyword evidence="6" id="KW-0482">Metalloprotease</keyword>